<dbReference type="Pfam" id="PF07992">
    <property type="entry name" value="Pyr_redox_2"/>
    <property type="match status" value="1"/>
</dbReference>
<accession>A0ABS6URG6</accession>
<reference evidence="7 8" key="1">
    <citation type="submission" date="2020-11" db="EMBL/GenBank/DDBJ databases">
        <title>Pseudonocardia abyssalis sp. nov. and Pseudonocardia oceani sp. nov., description and phylogenomic analysis of two novel actinomycetes isolated from the deep Southern Ocean.</title>
        <authorList>
            <person name="Parra J."/>
        </authorList>
    </citation>
    <scope>NUCLEOTIDE SEQUENCE [LARGE SCALE GENOMIC DNA]</scope>
    <source>
        <strain evidence="7 8">KRD-168</strain>
    </source>
</reference>
<proteinExistence type="predicted"/>
<dbReference type="PANTHER" id="PTHR43557">
    <property type="entry name" value="APOPTOSIS-INDUCING FACTOR 1"/>
    <property type="match status" value="1"/>
</dbReference>
<evidence type="ECO:0000259" key="5">
    <source>
        <dbReference type="Pfam" id="PF07992"/>
    </source>
</evidence>
<feature type="domain" description="FAD/NAD(P)-binding" evidence="5">
    <location>
        <begin position="11"/>
        <end position="310"/>
    </location>
</feature>
<dbReference type="InterPro" id="IPR050446">
    <property type="entry name" value="FAD-oxidoreductase/Apoptosis"/>
</dbReference>
<organism evidence="7 8">
    <name type="scientific">Pseudonocardia abyssalis</name>
    <dbReference type="NCBI Taxonomy" id="2792008"/>
    <lineage>
        <taxon>Bacteria</taxon>
        <taxon>Bacillati</taxon>
        <taxon>Actinomycetota</taxon>
        <taxon>Actinomycetes</taxon>
        <taxon>Pseudonocardiales</taxon>
        <taxon>Pseudonocardiaceae</taxon>
        <taxon>Pseudonocardia</taxon>
    </lineage>
</organism>
<keyword evidence="8" id="KW-1185">Reference proteome</keyword>
<evidence type="ECO:0000313" key="8">
    <source>
        <dbReference type="Proteomes" id="UP000694287"/>
    </source>
</evidence>
<keyword evidence="3" id="KW-0274">FAD</keyword>
<dbReference type="PANTHER" id="PTHR43557:SF2">
    <property type="entry name" value="RIESKE DOMAIN-CONTAINING PROTEIN-RELATED"/>
    <property type="match status" value="1"/>
</dbReference>
<evidence type="ECO:0000256" key="4">
    <source>
        <dbReference type="ARBA" id="ARBA00023002"/>
    </source>
</evidence>
<evidence type="ECO:0000313" key="7">
    <source>
        <dbReference type="EMBL" id="MBW0134844.1"/>
    </source>
</evidence>
<evidence type="ECO:0000259" key="6">
    <source>
        <dbReference type="Pfam" id="PF14759"/>
    </source>
</evidence>
<dbReference type="Proteomes" id="UP000694287">
    <property type="component" value="Unassembled WGS sequence"/>
</dbReference>
<keyword evidence="4" id="KW-0560">Oxidoreductase</keyword>
<dbReference type="Pfam" id="PF14759">
    <property type="entry name" value="Reductase_C"/>
    <property type="match status" value="1"/>
</dbReference>
<evidence type="ECO:0000256" key="3">
    <source>
        <dbReference type="ARBA" id="ARBA00022827"/>
    </source>
</evidence>
<feature type="domain" description="Reductase C-terminal" evidence="6">
    <location>
        <begin position="330"/>
        <end position="412"/>
    </location>
</feature>
<gene>
    <name evidence="7" type="ORF">I4I81_11305</name>
</gene>
<evidence type="ECO:0000256" key="2">
    <source>
        <dbReference type="ARBA" id="ARBA00022630"/>
    </source>
</evidence>
<keyword evidence="2" id="KW-0285">Flavoprotein</keyword>
<comment type="cofactor">
    <cofactor evidence="1">
        <name>FAD</name>
        <dbReference type="ChEBI" id="CHEBI:57692"/>
    </cofactor>
</comment>
<comment type="caution">
    <text evidence="7">The sequence shown here is derived from an EMBL/GenBank/DDBJ whole genome shotgun (WGS) entry which is preliminary data.</text>
</comment>
<sequence length="429" mass="44331">MSRVSRADAVVVVVGAGHAGVQVADSLCEGGYHGPVLLLGDEPGLPYQRPPLSKDVLSARDEPGLLPLRGERHFADRGIDYRPDAVVTGIDRARRTVLLASGQEIGYASLVLATGAAPRPLQVEGSERAGVLPLRSLADARALRAALQSARTAVVVGAGFIGLEFAAAARKRGVDVAVFESGDRVLARAVSVGTSLHIMQVHRAMGTTVLVGEGPVRLEGAGGADGAVRAVVGSRGSRHPADLVVVGIGVRPRDDLARGCGLAVDDGVVVDEHLRTTDPAIFAVGDCARFPSPAGPLHRLESVQNATAQARHVARVILGAGTAAYVELPWFWSVQGPVTLQIAGLAVADDESVTSGYPDGGGFSVLRFRGDRLIAVESVNRPADHAAARRVLAGTERPTAAQAAAPGFCLKEHAGRAVAAVRRPHGLAG</sequence>
<protein>
    <submittedName>
        <fullName evidence="7">FAD-dependent oxidoreductase</fullName>
    </submittedName>
</protein>
<dbReference type="RefSeq" id="WP_218600777.1">
    <property type="nucleotide sequence ID" value="NZ_JADQDJ010000002.1"/>
</dbReference>
<dbReference type="InterPro" id="IPR023753">
    <property type="entry name" value="FAD/NAD-binding_dom"/>
</dbReference>
<name>A0ABS6URG6_9PSEU</name>
<dbReference type="EMBL" id="JADQDK010000001">
    <property type="protein sequence ID" value="MBW0134844.1"/>
    <property type="molecule type" value="Genomic_DNA"/>
</dbReference>
<evidence type="ECO:0000256" key="1">
    <source>
        <dbReference type="ARBA" id="ARBA00001974"/>
    </source>
</evidence>
<dbReference type="InterPro" id="IPR028202">
    <property type="entry name" value="Reductase_C"/>
</dbReference>